<organism evidence="2">
    <name type="scientific">Tanacetum cinerariifolium</name>
    <name type="common">Dalmatian daisy</name>
    <name type="synonym">Chrysanthemum cinerariifolium</name>
    <dbReference type="NCBI Taxonomy" id="118510"/>
    <lineage>
        <taxon>Eukaryota</taxon>
        <taxon>Viridiplantae</taxon>
        <taxon>Streptophyta</taxon>
        <taxon>Embryophyta</taxon>
        <taxon>Tracheophyta</taxon>
        <taxon>Spermatophyta</taxon>
        <taxon>Magnoliopsida</taxon>
        <taxon>eudicotyledons</taxon>
        <taxon>Gunneridae</taxon>
        <taxon>Pentapetalae</taxon>
        <taxon>asterids</taxon>
        <taxon>campanulids</taxon>
        <taxon>Asterales</taxon>
        <taxon>Asteraceae</taxon>
        <taxon>Asteroideae</taxon>
        <taxon>Anthemideae</taxon>
        <taxon>Anthemidinae</taxon>
        <taxon>Tanacetum</taxon>
    </lineage>
</organism>
<dbReference type="AlphaFoldDB" id="A0A6L2KP28"/>
<sequence length="359" mass="40391">MSPDNALSAITYTSISSDSEGQSWGIPLINVDELLEMVPYEEVSQQGHAPPLSPAYVPNPIELDEHVPVYVPEPEHPKHISNSESMEEVSIDYPDEPEDDDEDSKEDPKEDHTDYPADGGDGDDEPFNDDEDDDTDDEDEEPIEDEDDEEEEDEHLALADSSVTVILEPPMSASIEACIAEHAAALIPPTSPTYDHAPLGYREAMIHMRVNITEEDMPPQRRFVLTAPLPGCDVAESSAAAAKPPRADRAEEVGYVKALQVFEHRMMTSIEEVNLRISYQAQVHRKESEDFYTQLHDARTDHRDIRLEIDIVRGQRTAYETKLHERESVEDLAVRQMMRIHVLEARAQIATVEDTCSSY</sequence>
<evidence type="ECO:0008006" key="3">
    <source>
        <dbReference type="Google" id="ProtNLM"/>
    </source>
</evidence>
<feature type="region of interest" description="Disordered" evidence="1">
    <location>
        <begin position="66"/>
        <end position="155"/>
    </location>
</feature>
<protein>
    <recommendedName>
        <fullName evidence="3">Reverse transcriptase domain-containing protein</fullName>
    </recommendedName>
</protein>
<feature type="compositionally biased region" description="Basic and acidic residues" evidence="1">
    <location>
        <begin position="106"/>
        <end position="115"/>
    </location>
</feature>
<feature type="compositionally biased region" description="Basic and acidic residues" evidence="1">
    <location>
        <begin position="66"/>
        <end position="78"/>
    </location>
</feature>
<feature type="compositionally biased region" description="Acidic residues" evidence="1">
    <location>
        <begin position="85"/>
        <end position="105"/>
    </location>
</feature>
<evidence type="ECO:0000256" key="1">
    <source>
        <dbReference type="SAM" id="MobiDB-lite"/>
    </source>
</evidence>
<accession>A0A6L2KP28</accession>
<name>A0A6L2KP28_TANCI</name>
<evidence type="ECO:0000313" key="2">
    <source>
        <dbReference type="EMBL" id="GEU51263.1"/>
    </source>
</evidence>
<comment type="caution">
    <text evidence="2">The sequence shown here is derived from an EMBL/GenBank/DDBJ whole genome shotgun (WGS) entry which is preliminary data.</text>
</comment>
<dbReference type="EMBL" id="BKCJ010002841">
    <property type="protein sequence ID" value="GEU51263.1"/>
    <property type="molecule type" value="Genomic_DNA"/>
</dbReference>
<feature type="compositionally biased region" description="Acidic residues" evidence="1">
    <location>
        <begin position="120"/>
        <end position="154"/>
    </location>
</feature>
<gene>
    <name evidence="2" type="ORF">Tci_023241</name>
</gene>
<proteinExistence type="predicted"/>
<reference evidence="2" key="1">
    <citation type="journal article" date="2019" name="Sci. Rep.">
        <title>Draft genome of Tanacetum cinerariifolium, the natural source of mosquito coil.</title>
        <authorList>
            <person name="Yamashiro T."/>
            <person name="Shiraishi A."/>
            <person name="Satake H."/>
            <person name="Nakayama K."/>
        </authorList>
    </citation>
    <scope>NUCLEOTIDE SEQUENCE</scope>
</reference>